<dbReference type="InterPro" id="IPR032812">
    <property type="entry name" value="SbsA_Ig"/>
</dbReference>
<sequence length="665" mass="71670">MYPVTLTANPTPWYGPGFPTDTFVSDDPRFHTGSRQQYMDAIVAGRYDYFGQSPYYLYRSYIKFDLSEAPFFDRPILNADLRPWNYITTMCGAEAGNIAVRRITSDWSLGDGSNALRWNNQPSVTSRGQGVKGSGVGKIQRTLNDVTYCPDPAQEVYYSIEGIVQDWADGAQNYGVQVASFGEAGGRNYREYLSSEWTGSDGRGPVLFVEYEAPEEVEIAYERDGLPDDSLPSYEEVLENQIPLSEAPPAPEPVTITEAGQRQASSPQTVSVDPDSLPTEQPEPDDEQPDTIPPALVAKTPDADTQDVRPATHVTLFFSEPVTGQQVVLKTPDGESVAGSIQRSPRGDIIEFIPTQTLQPGTTFQVQVSGAQDAAGNIMAPLTWSFTTLHPDRTAPTITETLPRADATDVPHATPIEVTFSEPVDHVQMQISAPSGDLLQGTISASADRRQQKFILERPLAAETRFTVTVSGAADEAGNTMSAYSWSFTTGKADTSSPIITQTFPEKDASAVPPTVAIRAIFDEPVTGAGILIKDETGATVSGVAQMEGSTVLTFSPSRPLAEETRYRAEVAGAKDSSGNLMHPFSWSFTTRDAEPPQDAPTLMGEYASPTSGNGGTATTLTPMFTGYIDDPAGRPGVMTVQVEHAPEVPGQGSGLDLVGYQSRS</sequence>
<organism evidence="4 5">
    <name type="scientific">Spongiactinospora rosea</name>
    <dbReference type="NCBI Taxonomy" id="2248750"/>
    <lineage>
        <taxon>Bacteria</taxon>
        <taxon>Bacillati</taxon>
        <taxon>Actinomycetota</taxon>
        <taxon>Actinomycetes</taxon>
        <taxon>Streptosporangiales</taxon>
        <taxon>Streptosporangiaceae</taxon>
        <taxon>Spongiactinospora</taxon>
    </lineage>
</organism>
<feature type="domain" description="SbsA Ig-like" evidence="3">
    <location>
        <begin position="290"/>
        <end position="388"/>
    </location>
</feature>
<dbReference type="NCBIfam" id="NF033679">
    <property type="entry name" value="DNRLRE_dom"/>
    <property type="match status" value="1"/>
</dbReference>
<dbReference type="EMBL" id="QMEY01000010">
    <property type="protein sequence ID" value="RBQ17743.1"/>
    <property type="molecule type" value="Genomic_DNA"/>
</dbReference>
<evidence type="ECO:0000256" key="2">
    <source>
        <dbReference type="SAM" id="MobiDB-lite"/>
    </source>
</evidence>
<dbReference type="Gene3D" id="2.60.40.1220">
    <property type="match status" value="3"/>
</dbReference>
<dbReference type="Proteomes" id="UP000253303">
    <property type="component" value="Unassembled WGS sequence"/>
</dbReference>
<comment type="caution">
    <text evidence="4">The sequence shown here is derived from an EMBL/GenBank/DDBJ whole genome shotgun (WGS) entry which is preliminary data.</text>
</comment>
<dbReference type="AlphaFoldDB" id="A0A366LW10"/>
<feature type="region of interest" description="Disordered" evidence="2">
    <location>
        <begin position="243"/>
        <end position="306"/>
    </location>
</feature>
<name>A0A366LW10_9ACTN</name>
<evidence type="ECO:0000313" key="4">
    <source>
        <dbReference type="EMBL" id="RBQ17743.1"/>
    </source>
</evidence>
<evidence type="ECO:0000259" key="3">
    <source>
        <dbReference type="Pfam" id="PF13205"/>
    </source>
</evidence>
<proteinExistence type="predicted"/>
<evidence type="ECO:0000256" key="1">
    <source>
        <dbReference type="ARBA" id="ARBA00022729"/>
    </source>
</evidence>
<feature type="domain" description="SbsA Ig-like" evidence="3">
    <location>
        <begin position="392"/>
        <end position="490"/>
    </location>
</feature>
<dbReference type="InterPro" id="IPR014755">
    <property type="entry name" value="Cu-Rt/internalin_Ig-like"/>
</dbReference>
<dbReference type="Pfam" id="PF13205">
    <property type="entry name" value="Big_5"/>
    <property type="match status" value="3"/>
</dbReference>
<protein>
    <recommendedName>
        <fullName evidence="3">SbsA Ig-like domain-containing protein</fullName>
    </recommendedName>
</protein>
<keyword evidence="5" id="KW-1185">Reference proteome</keyword>
<reference evidence="4 5" key="1">
    <citation type="submission" date="2018-06" db="EMBL/GenBank/DDBJ databases">
        <title>Sphaerisporangium craniellae sp. nov., isolated from a marine sponge in the South China Sea.</title>
        <authorList>
            <person name="Li L."/>
        </authorList>
    </citation>
    <scope>NUCLEOTIDE SEQUENCE [LARGE SCALE GENOMIC DNA]</scope>
    <source>
        <strain evidence="4 5">LHW63015</strain>
    </source>
</reference>
<feature type="compositionally biased region" description="Polar residues" evidence="2">
    <location>
        <begin position="258"/>
        <end position="271"/>
    </location>
</feature>
<gene>
    <name evidence="4" type="ORF">DP939_23020</name>
</gene>
<feature type="domain" description="SbsA Ig-like" evidence="3">
    <location>
        <begin position="494"/>
        <end position="591"/>
    </location>
</feature>
<accession>A0A366LW10</accession>
<evidence type="ECO:0000313" key="5">
    <source>
        <dbReference type="Proteomes" id="UP000253303"/>
    </source>
</evidence>
<keyword evidence="1" id="KW-0732">Signal</keyword>